<evidence type="ECO:0000256" key="7">
    <source>
        <dbReference type="ARBA" id="ARBA00023242"/>
    </source>
</evidence>
<gene>
    <name evidence="11" type="ORF">MVES_002804</name>
</gene>
<feature type="region of interest" description="Disordered" evidence="9">
    <location>
        <begin position="435"/>
        <end position="478"/>
    </location>
</feature>
<evidence type="ECO:0000256" key="8">
    <source>
        <dbReference type="PROSITE-ProRule" id="PRU00221"/>
    </source>
</evidence>
<dbReference type="Proteomes" id="UP000232875">
    <property type="component" value="Unassembled WGS sequence"/>
</dbReference>
<keyword evidence="12" id="KW-1185">Reference proteome</keyword>
<evidence type="ECO:0000256" key="4">
    <source>
        <dbReference type="ARBA" id="ARBA00022737"/>
    </source>
</evidence>
<dbReference type="GO" id="GO:0006281">
    <property type="term" value="P:DNA repair"/>
    <property type="evidence" value="ECO:0007669"/>
    <property type="project" value="UniProtKB-KW"/>
</dbReference>
<keyword evidence="3 8" id="KW-0853">WD repeat</keyword>
<dbReference type="PANTHER" id="PTHR15271:SF4">
    <property type="entry name" value="CHROMATIN ASSEMBLY FACTOR 1 SUBUNIT B"/>
    <property type="match status" value="1"/>
</dbReference>
<feature type="domain" description="CAF1B/HIR1 beta-propeller" evidence="10">
    <location>
        <begin position="233"/>
        <end position="419"/>
    </location>
</feature>
<feature type="repeat" description="WD" evidence="8">
    <location>
        <begin position="26"/>
        <end position="57"/>
    </location>
</feature>
<dbReference type="InterPro" id="IPR055410">
    <property type="entry name" value="Beta-prop_CAF1B_HIR1"/>
</dbReference>
<evidence type="ECO:0000313" key="11">
    <source>
        <dbReference type="EMBL" id="PKI83308.1"/>
    </source>
</evidence>
<dbReference type="GO" id="GO:0005634">
    <property type="term" value="C:nucleus"/>
    <property type="evidence" value="ECO:0007669"/>
    <property type="project" value="UniProtKB-SubCell"/>
</dbReference>
<feature type="domain" description="CAF1B/HIR1 beta-propeller" evidence="10">
    <location>
        <begin position="18"/>
        <end position="169"/>
    </location>
</feature>
<comment type="subcellular location">
    <subcellularLocation>
        <location evidence="1">Nucleus</location>
    </subcellularLocation>
</comment>
<evidence type="ECO:0000256" key="9">
    <source>
        <dbReference type="SAM" id="MobiDB-lite"/>
    </source>
</evidence>
<dbReference type="PANTHER" id="PTHR15271">
    <property type="entry name" value="CHROMATIN ASSEMBLY FACTOR 1 SUBUNIT B"/>
    <property type="match status" value="1"/>
</dbReference>
<feature type="region of interest" description="Disordered" evidence="9">
    <location>
        <begin position="210"/>
        <end position="233"/>
    </location>
</feature>
<evidence type="ECO:0000313" key="12">
    <source>
        <dbReference type="Proteomes" id="UP000232875"/>
    </source>
</evidence>
<dbReference type="GO" id="GO:0006335">
    <property type="term" value="P:DNA replication-dependent chromatin assembly"/>
    <property type="evidence" value="ECO:0007669"/>
    <property type="project" value="InterPro"/>
</dbReference>
<feature type="repeat" description="WD" evidence="8">
    <location>
        <begin position="132"/>
        <end position="173"/>
    </location>
</feature>
<keyword evidence="6" id="KW-0234">DNA repair</keyword>
<keyword evidence="5" id="KW-0227">DNA damage</keyword>
<evidence type="ECO:0000256" key="6">
    <source>
        <dbReference type="ARBA" id="ARBA00023204"/>
    </source>
</evidence>
<dbReference type="Pfam" id="PF24105">
    <property type="entry name" value="Beta-prop_CAF1B_HIR1"/>
    <property type="match status" value="2"/>
</dbReference>
<protein>
    <recommendedName>
        <fullName evidence="10">CAF1B/HIR1 beta-propeller domain-containing protein</fullName>
    </recommendedName>
</protein>
<accession>A0A2N1J9T0</accession>
<evidence type="ECO:0000256" key="3">
    <source>
        <dbReference type="ARBA" id="ARBA00022574"/>
    </source>
</evidence>
<dbReference type="STRING" id="2020962.A0A2N1J9T0"/>
<keyword evidence="4" id="KW-0677">Repeat</keyword>
<evidence type="ECO:0000256" key="2">
    <source>
        <dbReference type="ARBA" id="ARBA00007306"/>
    </source>
</evidence>
<dbReference type="InterPro" id="IPR045145">
    <property type="entry name" value="PTHR15271"/>
</dbReference>
<evidence type="ECO:0000256" key="5">
    <source>
        <dbReference type="ARBA" id="ARBA00022763"/>
    </source>
</evidence>
<evidence type="ECO:0000259" key="10">
    <source>
        <dbReference type="Pfam" id="PF24105"/>
    </source>
</evidence>
<dbReference type="SMART" id="SM00320">
    <property type="entry name" value="WD40"/>
    <property type="match status" value="4"/>
</dbReference>
<dbReference type="EMBL" id="KZ454992">
    <property type="protein sequence ID" value="PKI83308.1"/>
    <property type="molecule type" value="Genomic_DNA"/>
</dbReference>
<dbReference type="SUPFAM" id="SSF50952">
    <property type="entry name" value="Soluble quinoprotein glucose dehydrogenase"/>
    <property type="match status" value="1"/>
</dbReference>
<dbReference type="GO" id="GO:0006334">
    <property type="term" value="P:nucleosome assembly"/>
    <property type="evidence" value="ECO:0007669"/>
    <property type="project" value="TreeGrafter"/>
</dbReference>
<dbReference type="InterPro" id="IPR001680">
    <property type="entry name" value="WD40_rpt"/>
</dbReference>
<organism evidence="11 12">
    <name type="scientific">Malassezia vespertilionis</name>
    <dbReference type="NCBI Taxonomy" id="2020962"/>
    <lineage>
        <taxon>Eukaryota</taxon>
        <taxon>Fungi</taxon>
        <taxon>Dikarya</taxon>
        <taxon>Basidiomycota</taxon>
        <taxon>Ustilaginomycotina</taxon>
        <taxon>Malasseziomycetes</taxon>
        <taxon>Malasseziales</taxon>
        <taxon>Malasseziaceae</taxon>
        <taxon>Malassezia</taxon>
    </lineage>
</organism>
<dbReference type="AlphaFoldDB" id="A0A2N1J9T0"/>
<dbReference type="OrthoDB" id="71227at2759"/>
<dbReference type="InterPro" id="IPR011041">
    <property type="entry name" value="Quinoprot_gluc/sorb_DH_b-prop"/>
</dbReference>
<feature type="repeat" description="WD" evidence="8">
    <location>
        <begin position="90"/>
        <end position="131"/>
    </location>
</feature>
<reference evidence="11 12" key="1">
    <citation type="submission" date="2017-10" db="EMBL/GenBank/DDBJ databases">
        <title>A novel species of cold-tolerant Malassezia isolated from bats.</title>
        <authorList>
            <person name="Lorch J.M."/>
            <person name="Palmer J.M."/>
            <person name="Vanderwolf K.J."/>
            <person name="Schmidt K.Z."/>
            <person name="Verant M.L."/>
            <person name="Weller T.J."/>
            <person name="Blehert D.S."/>
        </authorList>
    </citation>
    <scope>NUCLEOTIDE SEQUENCE [LARGE SCALE GENOMIC DNA]</scope>
    <source>
        <strain evidence="11 12">NWHC:44797-103</strain>
    </source>
</reference>
<sequence length="478" mass="52143">MPSPAALAASESAKPYSPRVEYAATLARHTGVVNVVRFSPSGELLASAGDDGNVLFWVRSDSARPSFGESASTEPDKHFEKEVWRVRLMVRASAQELYDMAWSPDGRLLAVGGTDFTTRIINVADGTVAKSISDHQHYVQGVAWDPRNQFLATESSDRSVCMYDLQRGSITALDPHLASRQSRMDMTQGCVRPNAQADGRVQAPRLAQHPSLGPTTRLDNLHARPAAPGTPAQRLYGDDRYSSFFRRLSFSPDGAFLATPTGQFLQYNAEGKPDVMASAVYLHARGNFRRACAPIAALPGHKTATVAVRFSPILYHLRVPKRSPCGTEKNAASCPAKEAEKSHDSHISMFALPYRMVYAVATHESVWIYDTQQSGPLCCFSNLHYASFTDLSWSPDGQILMMSSSDGYCSVAVFDYNELGEPIAHAEQPALKETRSEAFTTIPAAPEPTQPEPVQGGTQALPSKKRRVALTFEGPLPP</sequence>
<dbReference type="PROSITE" id="PS50082">
    <property type="entry name" value="WD_REPEATS_2"/>
    <property type="match status" value="3"/>
</dbReference>
<dbReference type="GO" id="GO:0033186">
    <property type="term" value="C:CAF-1 complex"/>
    <property type="evidence" value="ECO:0007669"/>
    <property type="project" value="TreeGrafter"/>
</dbReference>
<comment type="similarity">
    <text evidence="2">Belongs to the WD repeat HIR1 family.</text>
</comment>
<dbReference type="Gene3D" id="2.130.10.10">
    <property type="entry name" value="YVTN repeat-like/Quinoprotein amine dehydrogenase"/>
    <property type="match status" value="2"/>
</dbReference>
<proteinExistence type="inferred from homology"/>
<evidence type="ECO:0000256" key="1">
    <source>
        <dbReference type="ARBA" id="ARBA00004123"/>
    </source>
</evidence>
<name>A0A2N1J9T0_9BASI</name>
<dbReference type="InterPro" id="IPR015943">
    <property type="entry name" value="WD40/YVTN_repeat-like_dom_sf"/>
</dbReference>
<dbReference type="PROSITE" id="PS50294">
    <property type="entry name" value="WD_REPEATS_REGION"/>
    <property type="match status" value="2"/>
</dbReference>
<keyword evidence="7" id="KW-0539">Nucleus</keyword>